<keyword evidence="1" id="KW-0472">Membrane</keyword>
<feature type="transmembrane region" description="Helical" evidence="1">
    <location>
        <begin position="42"/>
        <end position="63"/>
    </location>
</feature>
<dbReference type="EMBL" id="JAOYFB010000040">
    <property type="protein sequence ID" value="KAK4037219.1"/>
    <property type="molecule type" value="Genomic_DNA"/>
</dbReference>
<comment type="caution">
    <text evidence="2">The sequence shown here is derived from an EMBL/GenBank/DDBJ whole genome shotgun (WGS) entry which is preliminary data.</text>
</comment>
<evidence type="ECO:0000313" key="2">
    <source>
        <dbReference type="EMBL" id="KAK4037219.1"/>
    </source>
</evidence>
<keyword evidence="1" id="KW-1133">Transmembrane helix</keyword>
<dbReference type="Proteomes" id="UP001234178">
    <property type="component" value="Unassembled WGS sequence"/>
</dbReference>
<keyword evidence="1" id="KW-0812">Transmembrane</keyword>
<reference evidence="2 3" key="1">
    <citation type="journal article" date="2023" name="Nucleic Acids Res.">
        <title>The hologenome of Daphnia magna reveals possible DNA methylation and microbiome-mediated evolution of the host genome.</title>
        <authorList>
            <person name="Chaturvedi A."/>
            <person name="Li X."/>
            <person name="Dhandapani V."/>
            <person name="Marshall H."/>
            <person name="Kissane S."/>
            <person name="Cuenca-Cambronero M."/>
            <person name="Asole G."/>
            <person name="Calvet F."/>
            <person name="Ruiz-Romero M."/>
            <person name="Marangio P."/>
            <person name="Guigo R."/>
            <person name="Rago D."/>
            <person name="Mirbahai L."/>
            <person name="Eastwood N."/>
            <person name="Colbourne J.K."/>
            <person name="Zhou J."/>
            <person name="Mallon E."/>
            <person name="Orsini L."/>
        </authorList>
    </citation>
    <scope>NUCLEOTIDE SEQUENCE [LARGE SCALE GENOMIC DNA]</scope>
    <source>
        <strain evidence="2">LRV0_1</strain>
    </source>
</reference>
<organism evidence="2 3">
    <name type="scientific">Daphnia magna</name>
    <dbReference type="NCBI Taxonomy" id="35525"/>
    <lineage>
        <taxon>Eukaryota</taxon>
        <taxon>Metazoa</taxon>
        <taxon>Ecdysozoa</taxon>
        <taxon>Arthropoda</taxon>
        <taxon>Crustacea</taxon>
        <taxon>Branchiopoda</taxon>
        <taxon>Diplostraca</taxon>
        <taxon>Cladocera</taxon>
        <taxon>Anomopoda</taxon>
        <taxon>Daphniidae</taxon>
        <taxon>Daphnia</taxon>
    </lineage>
</organism>
<proteinExistence type="predicted"/>
<evidence type="ECO:0000256" key="1">
    <source>
        <dbReference type="SAM" id="Phobius"/>
    </source>
</evidence>
<evidence type="ECO:0000313" key="3">
    <source>
        <dbReference type="Proteomes" id="UP001234178"/>
    </source>
</evidence>
<accession>A0ABR0B6B7</accession>
<name>A0ABR0B6B7_9CRUS</name>
<protein>
    <submittedName>
        <fullName evidence="2">Uncharacterized protein</fullName>
    </submittedName>
</protein>
<gene>
    <name evidence="2" type="ORF">OUZ56_029259</name>
</gene>
<sequence length="118" mass="13494">MLERLISRNHLKHYVENVYMNQLLLDSSKGTTELDVAVVMDLIIDLELILLIIVNLLGLAVTLKTEIRPWQWLKASNSDASSWLLARLFRGSFVSIKDLDKEDSLLADIITILLQEMD</sequence>
<keyword evidence="3" id="KW-1185">Reference proteome</keyword>